<dbReference type="InterPro" id="IPR032430">
    <property type="entry name" value="Blm10_mid"/>
</dbReference>
<keyword evidence="8" id="KW-0539">Nucleus</keyword>
<evidence type="ECO:0000256" key="9">
    <source>
        <dbReference type="SAM" id="MobiDB-lite"/>
    </source>
</evidence>
<evidence type="ECO:0000256" key="8">
    <source>
        <dbReference type="ARBA" id="ARBA00023242"/>
    </source>
</evidence>
<feature type="domain" description="Proteasome activator Blm10 middle HEAT repeats region" evidence="11">
    <location>
        <begin position="370"/>
        <end position="899"/>
    </location>
</feature>
<feature type="region of interest" description="Disordered" evidence="9">
    <location>
        <begin position="914"/>
        <end position="961"/>
    </location>
</feature>
<dbReference type="Pfam" id="PF23096">
    <property type="entry name" value="HEAT_PSME4"/>
    <property type="match status" value="1"/>
</dbReference>
<evidence type="ECO:0000313" key="15">
    <source>
        <dbReference type="Proteomes" id="UP000799302"/>
    </source>
</evidence>
<feature type="domain" description="Proteasome activator complex subunit 4-like HEAT repeat-like" evidence="13">
    <location>
        <begin position="1366"/>
        <end position="1573"/>
    </location>
</feature>
<sequence>MGDNAPKLGVRDLDKTQSTTAATNWRANGSDEQNQGRSRPRTYPYFKYLPYKTEDEKEALANLETCLSNLFVAVSAGDFSPGVVHWTREIRGWLTLKFDMPRDIRIKLVHLYYGLSLAPGLDNSLCERFASMFMYLTKRKHYLRPGKDLILDWRPLYRVLKVFVLPSEFGPASQTSSKRNVRTYTKMCTFAQIYFDPLEIPAILEEFLPYFSTSISESAFVVTGLLNLFLPTSSPPEDRKDIYPQQYFPTFFHLWSLVSRSRHMDVHFIDIFSRTARDMLQSPHVEFSPFGIFTEEQSELVFTAILRILELPVGQSVSSYTNIVDLHAGLAMLLERDGRKHPIAHQIARWIVMSLSPSCAQPIRSILSCLEDLINGIETFFHPSNQGHWTKTLSQFVYYLADFFVMRWNRERSGEMDVPPERRLTEDVRRRFVLCLREVVFMGIFAKSGTAINFSLSTLQCLAYLEPNLILPGALQRIYPAMQGLVEVHRTNSAIRALQVLTRLLARNFGFRCHITSLLGLALPGIDPNDLEKTIHTLSFIQTVAYNIPFHDLSKEPGSSNEAADVTLAMGWISNEVERFDREGPMIQVDYEKELSVEDENRILVASTADLNEFIISLLGRVFTLLKNLPDASRVRSGSPEENVVNTLPATFTPLLASLSPELYDVALNKIAHFVTTNTINQARDAVAFLCNALVKVNPEKALQRLLPELIACIREEIIENGAGSTRTIGSDILPRDHALVWHISMLSMCVVHVGGAVMAWEDELFDIAHFMQEKCQGIPTIHISNFIHHLLLNLTATYSLDLKNYEPQVFKSGVTAQEWGKYTDAKDMTIAWYKPGEAEIRFAIRLFKDQIGGATNSLKGLISEAPNITRDGTGKAWSDELSRNLVLIRLILSGISVLWDPRHWEVMRDSYASENSSDPSVISVDSVESMDTSEDGSDSEEPNLGDKEDDVKPQFRYNTGYPLERGSDEYREIHRLREATGEVLHSVHEYLIAHQEDDVQCFNSLYTAYRSWFVDLGIERSAHILDRVSRLLRADAHPYKFSGLRKDYPRPILVRRANLYHLQRLRYCSTPRPLSELEKRLLLDLAHSSVSAYTEIRRTAQGASEYAVKTVTGARPLIIPPLLKTLEEAIPAHDYPRIKGGMFSLLFGSLAKTIHRDWRFAPRLIKAFIEITTVDKPSIQKLASNATWSVMDMGRPLERMVILDEELSKSLVTYLDQATLPAVKESIVSKSKSIQIRRNKVESAKFKLSEELVLIARNSHWKKATRAATLLVNIGYRFDRIASTELTDLVTRGSVDPHPQLRVLYQGSLVGLFSMMDARATCDHDYKRFLLLDEQWPDKVIIPVNANEDPQWTDKFLESFSKPEAKYYVDTDFQGWLVWKKTLTAFTPNAPRIQYDNAESAIRSQIGSHIDRKWMKSLFDYLKQEPRDSTADRFRMGNSMMLSCIFDLAFDNVTEITFDDIKELTKEVFDDGSDKHQHRATSEILAGLLNTAYERSPDIRDSIWKFAMPIVLGIFKDGLTPENSGYWNSFVHYLLQNRDPRRVWPLIDWLSSFRLDVGSNAAFKESSKIHLLNQAIVEGGWHFQLDKEIVDDFLAHIDHPYKGVREAMGVCLAYIFRTRHHESYPDIETLMKAQREASSIGTRPYQPTEDYTNMMERLLNQLEVWRKERTPGQQTPSSYTQGSKTILIWLEAQLCSYECVQLIKFFPGMLTEQLLHMMDIKEDPELQGLAYHVFKQVPNVPQRAGEDKEFIKTLIRIGRTSTSWHQRMRVLINIQVVYHRRMFLLSREQQLELFDCVSRMLSDPQLEVRLGAGTTLSGMIKCSPIDLRDKKILELKSELTDLLRKNPVLKRKDFSERSSTPNTEQTRISLVRHSAVLGLGALIQAFPYTSPPPDWLPETLATLAVKAAGDPGVVGKGAKTILADFKKLRQDTWHVDVKAFEPEQLEDLEGVLWKSYFA</sequence>
<dbReference type="GO" id="GO:0070628">
    <property type="term" value="F:proteasome binding"/>
    <property type="evidence" value="ECO:0007669"/>
    <property type="project" value="InterPro"/>
</dbReference>
<keyword evidence="5" id="KW-0677">Repeat</keyword>
<dbReference type="GO" id="GO:0016504">
    <property type="term" value="F:peptidase activator activity"/>
    <property type="evidence" value="ECO:0007669"/>
    <property type="project" value="InterPro"/>
</dbReference>
<dbReference type="PANTHER" id="PTHR32170:SF3">
    <property type="entry name" value="PROTEASOME ACTIVATOR COMPLEX SUBUNIT 4"/>
    <property type="match status" value="1"/>
</dbReference>
<dbReference type="Pfam" id="PF11919">
    <property type="entry name" value="PSME4_C"/>
    <property type="match status" value="1"/>
</dbReference>
<proteinExistence type="inferred from homology"/>
<dbReference type="PANTHER" id="PTHR32170">
    <property type="entry name" value="PROTEASOME ACTIVATOR COMPLEX SUBUNIT 4"/>
    <property type="match status" value="1"/>
</dbReference>
<keyword evidence="4" id="KW-0963">Cytoplasm</keyword>
<organism evidence="14 15">
    <name type="scientific">Microthyrium microscopicum</name>
    <dbReference type="NCBI Taxonomy" id="703497"/>
    <lineage>
        <taxon>Eukaryota</taxon>
        <taxon>Fungi</taxon>
        <taxon>Dikarya</taxon>
        <taxon>Ascomycota</taxon>
        <taxon>Pezizomycotina</taxon>
        <taxon>Dothideomycetes</taxon>
        <taxon>Dothideomycetes incertae sedis</taxon>
        <taxon>Microthyriales</taxon>
        <taxon>Microthyriaceae</taxon>
        <taxon>Microthyrium</taxon>
    </lineage>
</organism>
<feature type="compositionally biased region" description="Basic and acidic residues" evidence="9">
    <location>
        <begin position="945"/>
        <end position="954"/>
    </location>
</feature>
<feature type="compositionally biased region" description="Acidic residues" evidence="9">
    <location>
        <begin position="932"/>
        <end position="944"/>
    </location>
</feature>
<dbReference type="InterPro" id="IPR021843">
    <property type="entry name" value="PSME4_C"/>
</dbReference>
<evidence type="ECO:0000256" key="7">
    <source>
        <dbReference type="ARBA" id="ARBA00023204"/>
    </source>
</evidence>
<keyword evidence="6" id="KW-0227">DNA damage</keyword>
<evidence type="ECO:0000256" key="1">
    <source>
        <dbReference type="ARBA" id="ARBA00004123"/>
    </source>
</evidence>
<evidence type="ECO:0000256" key="4">
    <source>
        <dbReference type="ARBA" id="ARBA00022490"/>
    </source>
</evidence>
<dbReference type="OrthoDB" id="17907at2759"/>
<protein>
    <recommendedName>
        <fullName evidence="16">Proteasome activator subunit 4</fullName>
    </recommendedName>
</protein>
<dbReference type="Pfam" id="PF16507">
    <property type="entry name" value="HEAT_PSME4_mid"/>
    <property type="match status" value="1"/>
</dbReference>
<feature type="region of interest" description="Disordered" evidence="9">
    <location>
        <begin position="1"/>
        <end position="41"/>
    </location>
</feature>
<feature type="compositionally biased region" description="Low complexity" evidence="9">
    <location>
        <begin position="917"/>
        <end position="930"/>
    </location>
</feature>
<evidence type="ECO:0000256" key="6">
    <source>
        <dbReference type="ARBA" id="ARBA00022763"/>
    </source>
</evidence>
<accession>A0A6A6USI9</accession>
<dbReference type="GO" id="GO:0005829">
    <property type="term" value="C:cytosol"/>
    <property type="evidence" value="ECO:0007669"/>
    <property type="project" value="TreeGrafter"/>
</dbReference>
<dbReference type="Pfam" id="PF16547">
    <property type="entry name" value="BLM10_N"/>
    <property type="match status" value="1"/>
</dbReference>
<dbReference type="EMBL" id="MU004230">
    <property type="protein sequence ID" value="KAF2674377.1"/>
    <property type="molecule type" value="Genomic_DNA"/>
</dbReference>
<dbReference type="GO" id="GO:0010499">
    <property type="term" value="P:proteasomal ubiquitin-independent protein catabolic process"/>
    <property type="evidence" value="ECO:0007669"/>
    <property type="project" value="TreeGrafter"/>
</dbReference>
<keyword evidence="7" id="KW-0234">DNA repair</keyword>
<evidence type="ECO:0000259" key="12">
    <source>
        <dbReference type="Pfam" id="PF16547"/>
    </source>
</evidence>
<evidence type="ECO:0000313" key="14">
    <source>
        <dbReference type="EMBL" id="KAF2674377.1"/>
    </source>
</evidence>
<gene>
    <name evidence="14" type="ORF">BT63DRAFT_449370</name>
</gene>
<evidence type="ECO:0000259" key="10">
    <source>
        <dbReference type="Pfam" id="PF11919"/>
    </source>
</evidence>
<dbReference type="InterPro" id="IPR035309">
    <property type="entry name" value="PSME4"/>
</dbReference>
<dbReference type="InterPro" id="IPR032372">
    <property type="entry name" value="Blm10_N"/>
</dbReference>
<dbReference type="InterPro" id="IPR055455">
    <property type="entry name" value="HEAT_PSME4"/>
</dbReference>
<dbReference type="InterPro" id="IPR016024">
    <property type="entry name" value="ARM-type_fold"/>
</dbReference>
<dbReference type="SUPFAM" id="SSF48371">
    <property type="entry name" value="ARM repeat"/>
    <property type="match status" value="2"/>
</dbReference>
<name>A0A6A6USI9_9PEZI</name>
<feature type="domain" description="Proteasome activator Blm10 N-terminal" evidence="12">
    <location>
        <begin position="25"/>
        <end position="82"/>
    </location>
</feature>
<comment type="subcellular location">
    <subcellularLocation>
        <location evidence="2">Cytoplasm</location>
    </subcellularLocation>
    <subcellularLocation>
        <location evidence="1">Nucleus</location>
    </subcellularLocation>
</comment>
<dbReference type="GO" id="GO:0005634">
    <property type="term" value="C:nucleus"/>
    <property type="evidence" value="ECO:0007669"/>
    <property type="project" value="UniProtKB-SubCell"/>
</dbReference>
<evidence type="ECO:0000256" key="2">
    <source>
        <dbReference type="ARBA" id="ARBA00004496"/>
    </source>
</evidence>
<keyword evidence="15" id="KW-1185">Reference proteome</keyword>
<evidence type="ECO:0000259" key="11">
    <source>
        <dbReference type="Pfam" id="PF16507"/>
    </source>
</evidence>
<evidence type="ECO:0000256" key="3">
    <source>
        <dbReference type="ARBA" id="ARBA00005739"/>
    </source>
</evidence>
<evidence type="ECO:0000256" key="5">
    <source>
        <dbReference type="ARBA" id="ARBA00022737"/>
    </source>
</evidence>
<reference evidence="14" key="1">
    <citation type="journal article" date="2020" name="Stud. Mycol.">
        <title>101 Dothideomycetes genomes: a test case for predicting lifestyles and emergence of pathogens.</title>
        <authorList>
            <person name="Haridas S."/>
            <person name="Albert R."/>
            <person name="Binder M."/>
            <person name="Bloem J."/>
            <person name="Labutti K."/>
            <person name="Salamov A."/>
            <person name="Andreopoulos B."/>
            <person name="Baker S."/>
            <person name="Barry K."/>
            <person name="Bills G."/>
            <person name="Bluhm B."/>
            <person name="Cannon C."/>
            <person name="Castanera R."/>
            <person name="Culley D."/>
            <person name="Daum C."/>
            <person name="Ezra D."/>
            <person name="Gonzalez J."/>
            <person name="Henrissat B."/>
            <person name="Kuo A."/>
            <person name="Liang C."/>
            <person name="Lipzen A."/>
            <person name="Lutzoni F."/>
            <person name="Magnuson J."/>
            <person name="Mondo S."/>
            <person name="Nolan M."/>
            <person name="Ohm R."/>
            <person name="Pangilinan J."/>
            <person name="Park H.-J."/>
            <person name="Ramirez L."/>
            <person name="Alfaro M."/>
            <person name="Sun H."/>
            <person name="Tritt A."/>
            <person name="Yoshinaga Y."/>
            <person name="Zwiers L.-H."/>
            <person name="Turgeon B."/>
            <person name="Goodwin S."/>
            <person name="Spatafora J."/>
            <person name="Crous P."/>
            <person name="Grigoriev I."/>
        </authorList>
    </citation>
    <scope>NUCLEOTIDE SEQUENCE</scope>
    <source>
        <strain evidence="14">CBS 115976</strain>
    </source>
</reference>
<evidence type="ECO:0000259" key="13">
    <source>
        <dbReference type="Pfam" id="PF23096"/>
    </source>
</evidence>
<evidence type="ECO:0008006" key="16">
    <source>
        <dbReference type="Google" id="ProtNLM"/>
    </source>
</evidence>
<dbReference type="Proteomes" id="UP000799302">
    <property type="component" value="Unassembled WGS sequence"/>
</dbReference>
<feature type="domain" description="Proteasome activator complex subunit 4 C-terminal" evidence="10">
    <location>
        <begin position="1872"/>
        <end position="1959"/>
    </location>
</feature>
<comment type="similarity">
    <text evidence="3">Belongs to the BLM10 family.</text>
</comment>
<dbReference type="GO" id="GO:0006281">
    <property type="term" value="P:DNA repair"/>
    <property type="evidence" value="ECO:0007669"/>
    <property type="project" value="UniProtKB-KW"/>
</dbReference>
<feature type="compositionally biased region" description="Polar residues" evidence="9">
    <location>
        <begin position="16"/>
        <end position="37"/>
    </location>
</feature>